<evidence type="ECO:0000256" key="1">
    <source>
        <dbReference type="SAM" id="MobiDB-lite"/>
    </source>
</evidence>
<dbReference type="RefSeq" id="WP_134504367.1">
    <property type="nucleotide sequence ID" value="NZ_SOEY01000031.1"/>
</dbReference>
<protein>
    <submittedName>
        <fullName evidence="2">Uncharacterized protein</fullName>
    </submittedName>
</protein>
<evidence type="ECO:0000313" key="2">
    <source>
        <dbReference type="EMBL" id="TFB69067.1"/>
    </source>
</evidence>
<accession>A0A4R8US64</accession>
<organism evidence="2 3">
    <name type="scientific">Cryobacterium glaciale</name>
    <dbReference type="NCBI Taxonomy" id="1259145"/>
    <lineage>
        <taxon>Bacteria</taxon>
        <taxon>Bacillati</taxon>
        <taxon>Actinomycetota</taxon>
        <taxon>Actinomycetes</taxon>
        <taxon>Micrococcales</taxon>
        <taxon>Microbacteriaceae</taxon>
        <taxon>Cryobacterium</taxon>
    </lineage>
</organism>
<dbReference type="Proteomes" id="UP000298173">
    <property type="component" value="Unassembled WGS sequence"/>
</dbReference>
<keyword evidence="3" id="KW-1185">Reference proteome</keyword>
<gene>
    <name evidence="2" type="ORF">E3O06_15940</name>
</gene>
<sequence>MSQSGDTPQPGPVDPFFTAHGCRPSTPEERAEFEVFWAQCQADWRVEVAEGLGQFAPYDDPVDLEPVIPEPVSPATDRPELPPPAETPPPPPDPWTSDWDSTWTTDISGPDPRPF</sequence>
<dbReference type="EMBL" id="SOEY01000031">
    <property type="protein sequence ID" value="TFB69067.1"/>
    <property type="molecule type" value="Genomic_DNA"/>
</dbReference>
<dbReference type="AlphaFoldDB" id="A0A4R8US64"/>
<comment type="caution">
    <text evidence="2">The sequence shown here is derived from an EMBL/GenBank/DDBJ whole genome shotgun (WGS) entry which is preliminary data.</text>
</comment>
<proteinExistence type="predicted"/>
<feature type="region of interest" description="Disordered" evidence="1">
    <location>
        <begin position="57"/>
        <end position="115"/>
    </location>
</feature>
<dbReference type="OrthoDB" id="5129340at2"/>
<feature type="region of interest" description="Disordered" evidence="1">
    <location>
        <begin position="1"/>
        <end position="27"/>
    </location>
</feature>
<reference evidence="2 3" key="1">
    <citation type="submission" date="2019-03" db="EMBL/GenBank/DDBJ databases">
        <title>Genomics of glacier-inhabiting Cryobacterium strains.</title>
        <authorList>
            <person name="Liu Q."/>
            <person name="Xin Y.-H."/>
        </authorList>
    </citation>
    <scope>NUCLEOTIDE SEQUENCE [LARGE SCALE GENOMIC DNA]</scope>
    <source>
        <strain evidence="2 3">HLT2-23</strain>
    </source>
</reference>
<feature type="compositionally biased region" description="Pro residues" evidence="1">
    <location>
        <begin position="81"/>
        <end position="94"/>
    </location>
</feature>
<feature type="compositionally biased region" description="Low complexity" evidence="1">
    <location>
        <begin position="95"/>
        <end position="106"/>
    </location>
</feature>
<name>A0A4R8US64_9MICO</name>
<evidence type="ECO:0000313" key="3">
    <source>
        <dbReference type="Proteomes" id="UP000298173"/>
    </source>
</evidence>